<reference evidence="2" key="1">
    <citation type="submission" date="2016-11" db="EMBL/GenBank/DDBJ databases">
        <authorList>
            <person name="Varghese N."/>
            <person name="Submissions S."/>
        </authorList>
    </citation>
    <scope>NUCLEOTIDE SEQUENCE [LARGE SCALE GENOMIC DNA]</scope>
    <source>
        <strain evidence="2">DSM 15449</strain>
    </source>
</reference>
<evidence type="ECO:0000313" key="2">
    <source>
        <dbReference type="Proteomes" id="UP000183954"/>
    </source>
</evidence>
<accession>A0A1M6HGV0</accession>
<dbReference type="AlphaFoldDB" id="A0A1M6HGV0"/>
<sequence length="45" mass="5440">MARQVLKYLDFYKFIYDFDGKLLNREQLLIDCSDGPFVFTDVSWE</sequence>
<gene>
    <name evidence="1" type="ORF">SAMN02746098_05350</name>
</gene>
<keyword evidence="2" id="KW-1185">Reference proteome</keyword>
<organism evidence="1 2">
    <name type="scientific">Desulfosporosinus lacus DSM 15449</name>
    <dbReference type="NCBI Taxonomy" id="1121420"/>
    <lineage>
        <taxon>Bacteria</taxon>
        <taxon>Bacillati</taxon>
        <taxon>Bacillota</taxon>
        <taxon>Clostridia</taxon>
        <taxon>Eubacteriales</taxon>
        <taxon>Desulfitobacteriaceae</taxon>
        <taxon>Desulfosporosinus</taxon>
    </lineage>
</organism>
<proteinExistence type="predicted"/>
<dbReference type="Proteomes" id="UP000183954">
    <property type="component" value="Unassembled WGS sequence"/>
</dbReference>
<evidence type="ECO:0000313" key="1">
    <source>
        <dbReference type="EMBL" id="SHJ21405.1"/>
    </source>
</evidence>
<name>A0A1M6HGV0_9FIRM</name>
<protein>
    <submittedName>
        <fullName evidence="1">Uncharacterized protein</fullName>
    </submittedName>
</protein>
<dbReference type="EMBL" id="FQXJ01000048">
    <property type="protein sequence ID" value="SHJ21405.1"/>
    <property type="molecule type" value="Genomic_DNA"/>
</dbReference>